<proteinExistence type="inferred from homology"/>
<dbReference type="InterPro" id="IPR001279">
    <property type="entry name" value="Metallo-B-lactamas"/>
</dbReference>
<dbReference type="PANTHER" id="PTHR42951:SF4">
    <property type="entry name" value="ACYL-COENZYME A THIOESTERASE MBLAC2"/>
    <property type="match status" value="1"/>
</dbReference>
<feature type="domain" description="Metallo-beta-lactamase" evidence="2">
    <location>
        <begin position="45"/>
        <end position="220"/>
    </location>
</feature>
<dbReference type="PANTHER" id="PTHR42951">
    <property type="entry name" value="METALLO-BETA-LACTAMASE DOMAIN-CONTAINING"/>
    <property type="match status" value="1"/>
</dbReference>
<keyword evidence="4" id="KW-1185">Reference proteome</keyword>
<dbReference type="Gene3D" id="3.60.15.10">
    <property type="entry name" value="Ribonuclease Z/Hydroxyacylglutathione hydrolase-like"/>
    <property type="match status" value="1"/>
</dbReference>
<reference evidence="3" key="2">
    <citation type="submission" date="2024-05" db="EMBL/GenBank/DDBJ databases">
        <title>Rhodohalobacter halophilus gen. nov., sp. nov., a moderately halophilic member of the family Balneolaceae.</title>
        <authorList>
            <person name="Xia J."/>
        </authorList>
    </citation>
    <scope>NUCLEOTIDE SEQUENCE</scope>
    <source>
        <strain evidence="3">WB101</strain>
    </source>
</reference>
<accession>A0ABS9KCC7</accession>
<comment type="caution">
    <text evidence="3">The sequence shown here is derived from an EMBL/GenBank/DDBJ whole genome shotgun (WGS) entry which is preliminary data.</text>
</comment>
<dbReference type="Pfam" id="PF00753">
    <property type="entry name" value="Lactamase_B"/>
    <property type="match status" value="1"/>
</dbReference>
<evidence type="ECO:0000313" key="4">
    <source>
        <dbReference type="Proteomes" id="UP001165366"/>
    </source>
</evidence>
<dbReference type="InterPro" id="IPR050855">
    <property type="entry name" value="NDM-1-like"/>
</dbReference>
<organism evidence="3 4">
    <name type="scientific">Rhodohalobacter sulfatireducens</name>
    <dbReference type="NCBI Taxonomy" id="2911366"/>
    <lineage>
        <taxon>Bacteria</taxon>
        <taxon>Pseudomonadati</taxon>
        <taxon>Balneolota</taxon>
        <taxon>Balneolia</taxon>
        <taxon>Balneolales</taxon>
        <taxon>Balneolaceae</taxon>
        <taxon>Rhodohalobacter</taxon>
    </lineage>
</organism>
<dbReference type="CDD" id="cd16282">
    <property type="entry name" value="metallo-hydrolase-like_MBL-fold"/>
    <property type="match status" value="1"/>
</dbReference>
<evidence type="ECO:0000259" key="2">
    <source>
        <dbReference type="SMART" id="SM00849"/>
    </source>
</evidence>
<dbReference type="InterPro" id="IPR036866">
    <property type="entry name" value="RibonucZ/Hydroxyglut_hydro"/>
</dbReference>
<dbReference type="Proteomes" id="UP001165366">
    <property type="component" value="Unassembled WGS sequence"/>
</dbReference>
<protein>
    <submittedName>
        <fullName evidence="3">MBL fold metallo-hydrolase</fullName>
    </submittedName>
</protein>
<evidence type="ECO:0000256" key="1">
    <source>
        <dbReference type="ARBA" id="ARBA00005250"/>
    </source>
</evidence>
<dbReference type="SMART" id="SM00849">
    <property type="entry name" value="Lactamase_B"/>
    <property type="match status" value="1"/>
</dbReference>
<dbReference type="EMBL" id="JAKLWS010000007">
    <property type="protein sequence ID" value="MCG2588512.1"/>
    <property type="molecule type" value="Genomic_DNA"/>
</dbReference>
<comment type="similarity">
    <text evidence="1">Belongs to the metallo-beta-lactamase superfamily. Class-B beta-lactamase family.</text>
</comment>
<name>A0ABS9KCC7_9BACT</name>
<dbReference type="SUPFAM" id="SSF56281">
    <property type="entry name" value="Metallo-hydrolase/oxidoreductase"/>
    <property type="match status" value="1"/>
</dbReference>
<sequence length="297" mass="32896">MKRIDFLKQVALLLAGSAFLPKLKFLQDSNFTELRNGVGIFTMQGGTIGWFTTEDAIVAIDSQYPDPAGNFISGISNFGGGPEKVLFNTHHHGDHTGGNSVFEENSYQIIGHANVPDLMRMSAEGSDNQPTVPGTTFEEQYDMDMGNETIHAKHYGPAHTGGDSVIWFENANVAHMGDLMFNRLYPFIDRGGGALIANWITTLENVVSEANSDTQFIFGHGNPEFGVTGSGDDLLHMRDFLSHLMEYTRRGIAEGHSKEELMDIESFDEFPNFISPSDFLSLSRNVDVAYRELTEEE</sequence>
<dbReference type="RefSeq" id="WP_237853354.1">
    <property type="nucleotide sequence ID" value="NZ_JAKLWS010000007.1"/>
</dbReference>
<evidence type="ECO:0000313" key="3">
    <source>
        <dbReference type="EMBL" id="MCG2588512.1"/>
    </source>
</evidence>
<reference evidence="3" key="1">
    <citation type="submission" date="2022-01" db="EMBL/GenBank/DDBJ databases">
        <authorList>
            <person name="Wang Y."/>
        </authorList>
    </citation>
    <scope>NUCLEOTIDE SEQUENCE</scope>
    <source>
        <strain evidence="3">WB101</strain>
    </source>
</reference>
<gene>
    <name evidence="3" type="ORF">L6773_08055</name>
</gene>